<protein>
    <submittedName>
        <fullName evidence="1">Uncharacterized protein</fullName>
    </submittedName>
</protein>
<name>A0A2S2KQI3_9ARCH</name>
<reference evidence="1 2" key="1">
    <citation type="submission" date="2018-05" db="EMBL/GenBank/DDBJ databases">
        <title>genome sequencing of Nitrosopumilus sp. NM25.</title>
        <authorList>
            <person name="Mori K."/>
            <person name="Nakagawa T."/>
        </authorList>
    </citation>
    <scope>NUCLEOTIDE SEQUENCE [LARGE SCALE GENOMIC DNA]</scope>
    <source>
        <strain evidence="1 2">NM25</strain>
    </source>
</reference>
<dbReference type="EMBL" id="BGKI01000004">
    <property type="protein sequence ID" value="GBH33923.1"/>
    <property type="molecule type" value="Genomic_DNA"/>
</dbReference>
<comment type="caution">
    <text evidence="1">The sequence shown here is derived from an EMBL/GenBank/DDBJ whole genome shotgun (WGS) entry which is preliminary data.</text>
</comment>
<organism evidence="1 2">
    <name type="scientific">Nitrosopumilus zosterae</name>
    <dbReference type="NCBI Taxonomy" id="718286"/>
    <lineage>
        <taxon>Archaea</taxon>
        <taxon>Nitrososphaerota</taxon>
        <taxon>Nitrososphaeria</taxon>
        <taxon>Nitrosopumilales</taxon>
        <taxon>Nitrosopumilaceae</taxon>
        <taxon>Nitrosopumilus</taxon>
    </lineage>
</organism>
<proteinExistence type="predicted"/>
<accession>A0A2S2KQI3</accession>
<evidence type="ECO:0000313" key="2">
    <source>
        <dbReference type="Proteomes" id="UP000245829"/>
    </source>
</evidence>
<gene>
    <name evidence="1" type="ORF">NZNM25_07140</name>
</gene>
<evidence type="ECO:0000313" key="1">
    <source>
        <dbReference type="EMBL" id="GBH33923.1"/>
    </source>
</evidence>
<dbReference type="AlphaFoldDB" id="A0A2S2KQI3"/>
<sequence length="77" mass="9137">MCSNYINLNTMWDKIDLESSNKENDIIGWKQEYMKNIVENLIELKIRAKKENNPSLYDQLRISLIRAHEVQNGLNQN</sequence>
<keyword evidence="2" id="KW-1185">Reference proteome</keyword>
<dbReference type="OrthoDB" id="3300at2157"/>
<dbReference type="Proteomes" id="UP000245829">
    <property type="component" value="Unassembled WGS sequence"/>
</dbReference>